<evidence type="ECO:0000256" key="8">
    <source>
        <dbReference type="SAM" id="Coils"/>
    </source>
</evidence>
<accession>A0A452SPZ9</accession>
<evidence type="ECO:0000256" key="9">
    <source>
        <dbReference type="SAM" id="Phobius"/>
    </source>
</evidence>
<keyword evidence="7 9" id="KW-0472">Membrane</keyword>
<dbReference type="GeneTree" id="ENSGT00940000155143"/>
<comment type="subcellular location">
    <subcellularLocation>
        <location evidence="1">Endoplasmic reticulum membrane</location>
        <topology evidence="1">Single-pass type I membrane protein</topology>
    </subcellularLocation>
</comment>
<keyword evidence="5" id="KW-0256">Endoplasmic reticulum</keyword>
<dbReference type="PANTHER" id="PTHR22811">
    <property type="entry name" value="TRANSMEMBRANE EMP24 DOMAIN-CONTAINING PROTEIN"/>
    <property type="match status" value="1"/>
</dbReference>
<evidence type="ECO:0000313" key="11">
    <source>
        <dbReference type="Ensembl" id="ENSUAMP00000034757.1"/>
    </source>
</evidence>
<dbReference type="OMA" id="NKPEEMI"/>
<feature type="domain" description="GOLD" evidence="10">
    <location>
        <begin position="5"/>
        <end position="95"/>
    </location>
</feature>
<reference evidence="12" key="1">
    <citation type="submission" date="2016-06" db="EMBL/GenBank/DDBJ databases">
        <title>De novo assembly and RNA-Seq shows season-dependent expression and editing in black bear kidneys.</title>
        <authorList>
            <person name="Korstanje R."/>
            <person name="Srivastava A."/>
            <person name="Sarsani V.K."/>
            <person name="Sheehan S.M."/>
            <person name="Seger R.L."/>
            <person name="Barter M.E."/>
            <person name="Lindqvist C."/>
            <person name="Brody L.C."/>
            <person name="Mullikin J.C."/>
        </authorList>
    </citation>
    <scope>NUCLEOTIDE SEQUENCE [LARGE SCALE GENOMIC DNA]</scope>
</reference>
<protein>
    <recommendedName>
        <fullName evidence="10">GOLD domain-containing protein</fullName>
    </recommendedName>
</protein>
<reference evidence="11" key="3">
    <citation type="submission" date="2025-09" db="UniProtKB">
        <authorList>
            <consortium name="Ensembl"/>
        </authorList>
    </citation>
    <scope>IDENTIFICATION</scope>
</reference>
<dbReference type="InterPro" id="IPR009038">
    <property type="entry name" value="GOLD_dom"/>
</dbReference>
<evidence type="ECO:0000256" key="3">
    <source>
        <dbReference type="ARBA" id="ARBA00022692"/>
    </source>
</evidence>
<dbReference type="InterPro" id="IPR015720">
    <property type="entry name" value="Emp24-like"/>
</dbReference>
<dbReference type="Ensembl" id="ENSUAMT00000038702.1">
    <property type="protein sequence ID" value="ENSUAMP00000034757.1"/>
    <property type="gene ID" value="ENSUAMG00000026406.1"/>
</dbReference>
<dbReference type="AlphaFoldDB" id="A0A452SPZ9"/>
<evidence type="ECO:0000256" key="6">
    <source>
        <dbReference type="ARBA" id="ARBA00022989"/>
    </source>
</evidence>
<organism evidence="11 12">
    <name type="scientific">Ursus americanus</name>
    <name type="common">American black bear</name>
    <name type="synonym">Euarctos americanus</name>
    <dbReference type="NCBI Taxonomy" id="9643"/>
    <lineage>
        <taxon>Eukaryota</taxon>
        <taxon>Metazoa</taxon>
        <taxon>Chordata</taxon>
        <taxon>Craniata</taxon>
        <taxon>Vertebrata</taxon>
        <taxon>Euteleostomi</taxon>
        <taxon>Mammalia</taxon>
        <taxon>Eutheria</taxon>
        <taxon>Laurasiatheria</taxon>
        <taxon>Carnivora</taxon>
        <taxon>Caniformia</taxon>
        <taxon>Ursidae</taxon>
        <taxon>Ursus</taxon>
    </lineage>
</organism>
<proteinExistence type="inferred from homology"/>
<dbReference type="Proteomes" id="UP000291022">
    <property type="component" value="Unassembled WGS sequence"/>
</dbReference>
<evidence type="ECO:0000259" key="10">
    <source>
        <dbReference type="Pfam" id="PF01105"/>
    </source>
</evidence>
<keyword evidence="4" id="KW-0732">Signal</keyword>
<keyword evidence="6 9" id="KW-1133">Transmembrane helix</keyword>
<feature type="coiled-coil region" evidence="8">
    <location>
        <begin position="23"/>
        <end position="63"/>
    </location>
</feature>
<keyword evidence="3 9" id="KW-0812">Transmembrane</keyword>
<evidence type="ECO:0000313" key="12">
    <source>
        <dbReference type="Proteomes" id="UP000291022"/>
    </source>
</evidence>
<keyword evidence="8" id="KW-0175">Coiled coil</keyword>
<feature type="transmembrane region" description="Helical" evidence="9">
    <location>
        <begin position="69"/>
        <end position="88"/>
    </location>
</feature>
<evidence type="ECO:0000256" key="2">
    <source>
        <dbReference type="ARBA" id="ARBA00007104"/>
    </source>
</evidence>
<comment type="similarity">
    <text evidence="2">Belongs to the EMP24/GP25L family.</text>
</comment>
<keyword evidence="12" id="KW-1185">Reference proteome</keyword>
<name>A0A452SPZ9_URSAM</name>
<evidence type="ECO:0000256" key="1">
    <source>
        <dbReference type="ARBA" id="ARBA00004115"/>
    </source>
</evidence>
<dbReference type="STRING" id="9643.ENSUAMP00000034757"/>
<dbReference type="GO" id="GO:0005789">
    <property type="term" value="C:endoplasmic reticulum membrane"/>
    <property type="evidence" value="ECO:0007669"/>
    <property type="project" value="UniProtKB-SubCell"/>
</dbReference>
<evidence type="ECO:0000256" key="7">
    <source>
        <dbReference type="ARBA" id="ARBA00023136"/>
    </source>
</evidence>
<evidence type="ECO:0000256" key="4">
    <source>
        <dbReference type="ARBA" id="ARBA00022729"/>
    </source>
</evidence>
<evidence type="ECO:0000256" key="5">
    <source>
        <dbReference type="ARBA" id="ARBA00022824"/>
    </source>
</evidence>
<dbReference type="Pfam" id="PF01105">
    <property type="entry name" value="EMP24_GP25L"/>
    <property type="match status" value="1"/>
</dbReference>
<sequence>MTPNILMFSIDIGEVPRGQDMEIEAHQNKLEEMINELAGVAAAAKHEQESMEVQERMHRQINNGTSSRVVLWAFVEVLVLVAMTLGQFNYLKKCLKRVCELP</sequence>
<reference evidence="11" key="2">
    <citation type="submission" date="2025-08" db="UniProtKB">
        <authorList>
            <consortium name="Ensembl"/>
        </authorList>
    </citation>
    <scope>IDENTIFICATION</scope>
</reference>